<evidence type="ECO:0000313" key="3">
    <source>
        <dbReference type="Proteomes" id="UP000752814"/>
    </source>
</evidence>
<feature type="domain" description="RmlD-like substrate binding" evidence="1">
    <location>
        <begin position="3"/>
        <end position="291"/>
    </location>
</feature>
<evidence type="ECO:0000259" key="1">
    <source>
        <dbReference type="Pfam" id="PF04321"/>
    </source>
</evidence>
<protein>
    <recommendedName>
        <fullName evidence="1">RmlD-like substrate binding domain-containing protein</fullName>
    </recommendedName>
</protein>
<evidence type="ECO:0000313" key="2">
    <source>
        <dbReference type="EMBL" id="TQS81227.1"/>
    </source>
</evidence>
<organism evidence="2 3">
    <name type="scientific">Candidatus Methanomassiliicoccus intestinalis</name>
    <dbReference type="NCBI Taxonomy" id="1406512"/>
    <lineage>
        <taxon>Archaea</taxon>
        <taxon>Methanobacteriati</taxon>
        <taxon>Thermoplasmatota</taxon>
        <taxon>Thermoplasmata</taxon>
        <taxon>Methanomassiliicoccales</taxon>
        <taxon>Methanomassiliicoccaceae</taxon>
        <taxon>Methanomassiliicoccus</taxon>
    </lineage>
</organism>
<dbReference type="PANTHER" id="PTHR10491:SF4">
    <property type="entry name" value="METHIONINE ADENOSYLTRANSFERASE 2 SUBUNIT BETA"/>
    <property type="match status" value="1"/>
</dbReference>
<dbReference type="SUPFAM" id="SSF51735">
    <property type="entry name" value="NAD(P)-binding Rossmann-fold domains"/>
    <property type="match status" value="1"/>
</dbReference>
<gene>
    <name evidence="2" type="ORF">A3207_04975</name>
</gene>
<dbReference type="RefSeq" id="WP_020448428.1">
    <property type="nucleotide sequence ID" value="NZ_CAYAXV010000002.1"/>
</dbReference>
<proteinExistence type="predicted"/>
<reference evidence="2" key="1">
    <citation type="submission" date="2016-03" db="EMBL/GenBank/DDBJ databases">
        <authorList>
            <person name="Borrel G."/>
            <person name="Mccann A."/>
            <person name="O'Toole P.W."/>
        </authorList>
    </citation>
    <scope>NUCLEOTIDE SEQUENCE</scope>
    <source>
        <strain evidence="2">183</strain>
    </source>
</reference>
<dbReference type="InterPro" id="IPR005913">
    <property type="entry name" value="dTDP_dehydrorham_reduct"/>
</dbReference>
<dbReference type="GeneID" id="41322952"/>
<accession>A0A8J8PAE4</accession>
<dbReference type="EMBL" id="LVVT01000024">
    <property type="protein sequence ID" value="TQS81227.1"/>
    <property type="molecule type" value="Genomic_DNA"/>
</dbReference>
<dbReference type="InterPro" id="IPR029903">
    <property type="entry name" value="RmlD-like-bd"/>
</dbReference>
<comment type="caution">
    <text evidence="2">The sequence shown here is derived from an EMBL/GenBank/DDBJ whole genome shotgun (WGS) entry which is preliminary data.</text>
</comment>
<dbReference type="PANTHER" id="PTHR10491">
    <property type="entry name" value="DTDP-4-DEHYDRORHAMNOSE REDUCTASE"/>
    <property type="match status" value="1"/>
</dbReference>
<dbReference type="Gene3D" id="3.40.50.720">
    <property type="entry name" value="NAD(P)-binding Rossmann-like Domain"/>
    <property type="match status" value="1"/>
</dbReference>
<dbReference type="AlphaFoldDB" id="A0A8J8PAE4"/>
<sequence length="316" mass="35692">MNRILVVGAESLIGQNICRIATQRGINVVGTYKKTSWARYCPMGIMDPTDVEEVKEVMKRYQPEVVFIDPSCDSPEYCETHPQEAWASNVEGVLNIATSARDVKSRVFLISTDLVFSGDKRSKYVETDPPEPLSKYAQMKLESERVVLDSSKQNCICRVSATYGMNKATPKYNFITWALDQIKSNRQVKLLDDQYVTPSYAPDCAEEMMLMADRMCAGIYHLAVSECMSRYEMGIKLAETFGLDPSLCVKIKSDDIEPIVIRGKNTCLDTSKVTKEIGRNFMSFQDTLIDMKNNDVDRKKESSIEVGKSNNFINII</sequence>
<dbReference type="CDD" id="cd05254">
    <property type="entry name" value="dTDP_HR_like_SDR_e"/>
    <property type="match status" value="1"/>
</dbReference>
<name>A0A8J8PAE4_9ARCH</name>
<dbReference type="Pfam" id="PF04321">
    <property type="entry name" value="RmlD_sub_bind"/>
    <property type="match status" value="1"/>
</dbReference>
<dbReference type="OMA" id="IRTAWVY"/>
<dbReference type="InterPro" id="IPR036291">
    <property type="entry name" value="NAD(P)-bd_dom_sf"/>
</dbReference>
<dbReference type="Proteomes" id="UP000752814">
    <property type="component" value="Unassembled WGS sequence"/>
</dbReference>